<evidence type="ECO:0000313" key="3">
    <source>
        <dbReference type="Proteomes" id="UP000777784"/>
    </source>
</evidence>
<evidence type="ECO:0000259" key="1">
    <source>
        <dbReference type="SMART" id="SM00382"/>
    </source>
</evidence>
<dbReference type="Pfam" id="PF13401">
    <property type="entry name" value="AAA_22"/>
    <property type="match status" value="1"/>
</dbReference>
<sequence length="288" mass="32516">MAVYETFYGLTENPFNITPDPRFLFLTPSHRAALNYLEYGVEERKGFLVVTGEVGVGKTLLIRTLLQRVDSRTETALVMNARLTFKELMILAVRDWNLPVQGQTKLDLLIALQEYLVDVKNHGGNVLLIIDEAQNLSAESLEEFRLLSNMETSTQKLLQIVLAGQPELKVILNQHGLRQLRQRIPGICDIKSLDPDDVGDYVRHRQSVAGLCAPNDWIFDEAAIDEIYRNTEGIPRSINQLCDRALLLGYQRNMKVLGSREIIDAMDALKSGDVHWTPARRGGKGFIE</sequence>
<reference evidence="2" key="1">
    <citation type="submission" date="2021-05" db="EMBL/GenBank/DDBJ databases">
        <title>Energy efficiency and biological interactions define the core microbiome of deep oligotrophic groundwater.</title>
        <authorList>
            <person name="Mehrshad M."/>
            <person name="Lopez-Fernandez M."/>
            <person name="Bell E."/>
            <person name="Bernier-Latmani R."/>
            <person name="Bertilsson S."/>
            <person name="Dopson M."/>
        </authorList>
    </citation>
    <scope>NUCLEOTIDE SEQUENCE</scope>
    <source>
        <strain evidence="2">Modern_marine.mb.64</strain>
    </source>
</reference>
<dbReference type="PANTHER" id="PTHR35894">
    <property type="entry name" value="GENERAL SECRETION PATHWAY PROTEIN A-RELATED"/>
    <property type="match status" value="1"/>
</dbReference>
<dbReference type="SMART" id="SM00382">
    <property type="entry name" value="AAA"/>
    <property type="match status" value="1"/>
</dbReference>
<feature type="domain" description="AAA+ ATPase" evidence="1">
    <location>
        <begin position="44"/>
        <end position="188"/>
    </location>
</feature>
<comment type="caution">
    <text evidence="2">The sequence shown here is derived from an EMBL/GenBank/DDBJ whole genome shotgun (WGS) entry which is preliminary data.</text>
</comment>
<dbReference type="Gene3D" id="3.40.50.300">
    <property type="entry name" value="P-loop containing nucleotide triphosphate hydrolases"/>
    <property type="match status" value="1"/>
</dbReference>
<dbReference type="Proteomes" id="UP000777784">
    <property type="component" value="Unassembled WGS sequence"/>
</dbReference>
<name>A0A948RVU7_UNCEI</name>
<dbReference type="EMBL" id="JAHJDP010000032">
    <property type="protein sequence ID" value="MBU2690629.1"/>
    <property type="molecule type" value="Genomic_DNA"/>
</dbReference>
<dbReference type="InterPro" id="IPR003593">
    <property type="entry name" value="AAA+_ATPase"/>
</dbReference>
<gene>
    <name evidence="2" type="ORF">KJ970_06835</name>
</gene>
<protein>
    <submittedName>
        <fullName evidence="2">AAA family ATPase</fullName>
    </submittedName>
</protein>
<dbReference type="GO" id="GO:0016887">
    <property type="term" value="F:ATP hydrolysis activity"/>
    <property type="evidence" value="ECO:0007669"/>
    <property type="project" value="InterPro"/>
</dbReference>
<dbReference type="InterPro" id="IPR052026">
    <property type="entry name" value="ExeA_AAA_ATPase_DNA-bind"/>
</dbReference>
<dbReference type="AlphaFoldDB" id="A0A948RVU7"/>
<dbReference type="PANTHER" id="PTHR35894:SF1">
    <property type="entry name" value="PHOSPHORIBULOKINASE _ URIDINE KINASE FAMILY"/>
    <property type="match status" value="1"/>
</dbReference>
<proteinExistence type="predicted"/>
<organism evidence="2 3">
    <name type="scientific">Eiseniibacteriota bacterium</name>
    <dbReference type="NCBI Taxonomy" id="2212470"/>
    <lineage>
        <taxon>Bacteria</taxon>
        <taxon>Candidatus Eiseniibacteriota</taxon>
    </lineage>
</organism>
<accession>A0A948RVU7</accession>
<evidence type="ECO:0000313" key="2">
    <source>
        <dbReference type="EMBL" id="MBU2690629.1"/>
    </source>
</evidence>
<dbReference type="InterPro" id="IPR027417">
    <property type="entry name" value="P-loop_NTPase"/>
</dbReference>
<dbReference type="InterPro" id="IPR049945">
    <property type="entry name" value="AAA_22"/>
</dbReference>
<dbReference type="SUPFAM" id="SSF52540">
    <property type="entry name" value="P-loop containing nucleoside triphosphate hydrolases"/>
    <property type="match status" value="1"/>
</dbReference>